<gene>
    <name evidence="3" type="ORF">A1O3_08313</name>
</gene>
<comment type="caution">
    <text evidence="3">The sequence shown here is derived from an EMBL/GenBank/DDBJ whole genome shotgun (WGS) entry which is preliminary data.</text>
</comment>
<dbReference type="GO" id="GO:0005509">
    <property type="term" value="F:calcium ion binding"/>
    <property type="evidence" value="ECO:0007669"/>
    <property type="project" value="InterPro"/>
</dbReference>
<evidence type="ECO:0000313" key="3">
    <source>
        <dbReference type="EMBL" id="EXJ80027.1"/>
    </source>
</evidence>
<feature type="chain" id="PRO_5004934217" description="Dystroglycan-type cadherin-like domain-containing protein" evidence="1">
    <location>
        <begin position="25"/>
        <end position="412"/>
    </location>
</feature>
<dbReference type="HOGENOM" id="CLU_036732_0_0_1"/>
<evidence type="ECO:0000313" key="4">
    <source>
        <dbReference type="Proteomes" id="UP000019478"/>
    </source>
</evidence>
<dbReference type="RefSeq" id="XP_007736601.1">
    <property type="nucleotide sequence ID" value="XM_007738411.1"/>
</dbReference>
<dbReference type="STRING" id="1182542.W9XHM8"/>
<dbReference type="eggNOG" id="ENOG502QURR">
    <property type="taxonomic scope" value="Eukaryota"/>
</dbReference>
<feature type="domain" description="Dystroglycan-type cadherin-like" evidence="2">
    <location>
        <begin position="20"/>
        <end position="123"/>
    </location>
</feature>
<evidence type="ECO:0000256" key="1">
    <source>
        <dbReference type="SAM" id="SignalP"/>
    </source>
</evidence>
<dbReference type="GO" id="GO:0016020">
    <property type="term" value="C:membrane"/>
    <property type="evidence" value="ECO:0007669"/>
    <property type="project" value="InterPro"/>
</dbReference>
<dbReference type="Proteomes" id="UP000019478">
    <property type="component" value="Unassembled WGS sequence"/>
</dbReference>
<dbReference type="Gene3D" id="2.60.40.10">
    <property type="entry name" value="Immunoglobulins"/>
    <property type="match status" value="3"/>
</dbReference>
<dbReference type="OrthoDB" id="10264738at2759"/>
<dbReference type="AlphaFoldDB" id="W9XHM8"/>
<evidence type="ECO:0000259" key="2">
    <source>
        <dbReference type="SMART" id="SM00736"/>
    </source>
</evidence>
<dbReference type="SUPFAM" id="SSF49313">
    <property type="entry name" value="Cadherin-like"/>
    <property type="match status" value="3"/>
</dbReference>
<accession>W9XHM8</accession>
<dbReference type="EMBL" id="AMGY01000007">
    <property type="protein sequence ID" value="EXJ80027.1"/>
    <property type="molecule type" value="Genomic_DNA"/>
</dbReference>
<organism evidence="3 4">
    <name type="scientific">Capronia epimyces CBS 606.96</name>
    <dbReference type="NCBI Taxonomy" id="1182542"/>
    <lineage>
        <taxon>Eukaryota</taxon>
        <taxon>Fungi</taxon>
        <taxon>Dikarya</taxon>
        <taxon>Ascomycota</taxon>
        <taxon>Pezizomycotina</taxon>
        <taxon>Eurotiomycetes</taxon>
        <taxon>Chaetothyriomycetidae</taxon>
        <taxon>Chaetothyriales</taxon>
        <taxon>Herpotrichiellaceae</taxon>
        <taxon>Capronia</taxon>
    </lineage>
</organism>
<name>W9XHM8_9EURO</name>
<dbReference type="GeneID" id="19172401"/>
<protein>
    <recommendedName>
        <fullName evidence="2">Dystroglycan-type cadherin-like domain-containing protein</fullName>
    </recommendedName>
</protein>
<feature type="domain" description="Dystroglycan-type cadherin-like" evidence="2">
    <location>
        <begin position="136"/>
        <end position="239"/>
    </location>
</feature>
<sequence length="412" mass="44729">MPITGRWGPSLACFLALFAGSVTAVPDLAFPFNSQVPPVAYVSQPYEFAFSPSTFVSDGPQISYTLSNGPNWLKLDSVYHRFTGTPVEKDVGANTFDLIASDQTGELSTSITLMVVESTDLEPDELVLPQLEQAGPTSPPTSLLLHPLQRFYLPFSNSTFRGTNESTNYYAVSADNSPLPSWIQYDPSLLLFSGTSPPLVSASATPQTYGVLLIASNIPGFAEAAVHFDIIIRHHILAFSTTSQVYDVSESVTFKTPPLRSKLQLDGQLIEDAQITSVDMDGPEWVKLDREQLSLSGTPGPSVGNTTVTIHVEDIYNNTAHVSILLQVQTSSVVDLGTLADVNVTLGVIGGATVESFWKQHQCHSHIPKCHAECQWLDRLASGAGLCNDINTIYWGNGDSDRFRSQSNEPVF</sequence>
<keyword evidence="4" id="KW-1185">Reference proteome</keyword>
<proteinExistence type="predicted"/>
<reference evidence="3 4" key="1">
    <citation type="submission" date="2013-03" db="EMBL/GenBank/DDBJ databases">
        <title>The Genome Sequence of Capronia epimyces CBS 606.96.</title>
        <authorList>
            <consortium name="The Broad Institute Genomics Platform"/>
            <person name="Cuomo C."/>
            <person name="de Hoog S."/>
            <person name="Gorbushina A."/>
            <person name="Walker B."/>
            <person name="Young S.K."/>
            <person name="Zeng Q."/>
            <person name="Gargeya S."/>
            <person name="Fitzgerald M."/>
            <person name="Haas B."/>
            <person name="Abouelleil A."/>
            <person name="Allen A.W."/>
            <person name="Alvarado L."/>
            <person name="Arachchi H.M."/>
            <person name="Berlin A.M."/>
            <person name="Chapman S.B."/>
            <person name="Gainer-Dewar J."/>
            <person name="Goldberg J."/>
            <person name="Griggs A."/>
            <person name="Gujja S."/>
            <person name="Hansen M."/>
            <person name="Howarth C."/>
            <person name="Imamovic A."/>
            <person name="Ireland A."/>
            <person name="Larimer J."/>
            <person name="McCowan C."/>
            <person name="Murphy C."/>
            <person name="Pearson M."/>
            <person name="Poon T.W."/>
            <person name="Priest M."/>
            <person name="Roberts A."/>
            <person name="Saif S."/>
            <person name="Shea T."/>
            <person name="Sisk P."/>
            <person name="Sykes S."/>
            <person name="Wortman J."/>
            <person name="Nusbaum C."/>
            <person name="Birren B."/>
        </authorList>
    </citation>
    <scope>NUCLEOTIDE SEQUENCE [LARGE SCALE GENOMIC DNA]</scope>
    <source>
        <strain evidence="3 4">CBS 606.96</strain>
    </source>
</reference>
<dbReference type="InterPro" id="IPR013783">
    <property type="entry name" value="Ig-like_fold"/>
</dbReference>
<dbReference type="SMART" id="SM00736">
    <property type="entry name" value="CADG"/>
    <property type="match status" value="2"/>
</dbReference>
<dbReference type="InterPro" id="IPR015919">
    <property type="entry name" value="Cadherin-like_sf"/>
</dbReference>
<dbReference type="InterPro" id="IPR006644">
    <property type="entry name" value="Cadg"/>
</dbReference>
<feature type="signal peptide" evidence="1">
    <location>
        <begin position="1"/>
        <end position="24"/>
    </location>
</feature>
<dbReference type="Pfam" id="PF05345">
    <property type="entry name" value="He_PIG"/>
    <property type="match status" value="2"/>
</dbReference>
<keyword evidence="1" id="KW-0732">Signal</keyword>